<name>A0ABW2ETF8_9BACI</name>
<dbReference type="Gene3D" id="1.20.210.10">
    <property type="entry name" value="Cytochrome c oxidase-like, subunit I domain"/>
    <property type="match status" value="1"/>
</dbReference>
<proteinExistence type="predicted"/>
<keyword evidence="1" id="KW-1133">Transmembrane helix</keyword>
<feature type="transmembrane region" description="Helical" evidence="1">
    <location>
        <begin position="96"/>
        <end position="118"/>
    </location>
</feature>
<dbReference type="RefSeq" id="WP_390217612.1">
    <property type="nucleotide sequence ID" value="NZ_JBHSZV010000053.1"/>
</dbReference>
<dbReference type="Proteomes" id="UP001596410">
    <property type="component" value="Unassembled WGS sequence"/>
</dbReference>
<protein>
    <submittedName>
        <fullName evidence="2">Cytochrome-c oxidase</fullName>
    </submittedName>
</protein>
<evidence type="ECO:0000313" key="2">
    <source>
        <dbReference type="EMBL" id="MFC7063724.1"/>
    </source>
</evidence>
<dbReference type="InterPro" id="IPR036927">
    <property type="entry name" value="Cyt_c_oxase-like_su1_sf"/>
</dbReference>
<keyword evidence="1" id="KW-0472">Membrane</keyword>
<feature type="transmembrane region" description="Helical" evidence="1">
    <location>
        <begin position="70"/>
        <end position="90"/>
    </location>
</feature>
<organism evidence="2 3">
    <name type="scientific">Halobacillus seohaensis</name>
    <dbReference type="NCBI Taxonomy" id="447421"/>
    <lineage>
        <taxon>Bacteria</taxon>
        <taxon>Bacillati</taxon>
        <taxon>Bacillota</taxon>
        <taxon>Bacilli</taxon>
        <taxon>Bacillales</taxon>
        <taxon>Bacillaceae</taxon>
        <taxon>Halobacillus</taxon>
    </lineage>
</organism>
<keyword evidence="1" id="KW-0812">Transmembrane</keyword>
<sequence length="134" mass="14990">MRMGILFLKLAALYFLVGVGMGIAMEIMQDHRLAGAHAHINLIGWASMALFGVIYVLFPNAGDTVLAKLHFWLYNISLPFFMLGLCFLLVGNTSFMFLLTIFPNILVLSVVFFVINVFRNVKLGNINSFIQKGD</sequence>
<dbReference type="EMBL" id="JBHSZV010000053">
    <property type="protein sequence ID" value="MFC7063724.1"/>
    <property type="molecule type" value="Genomic_DNA"/>
</dbReference>
<gene>
    <name evidence="2" type="ORF">ACFQIC_18150</name>
</gene>
<reference evidence="3" key="1">
    <citation type="journal article" date="2019" name="Int. J. Syst. Evol. Microbiol.">
        <title>The Global Catalogue of Microorganisms (GCM) 10K type strain sequencing project: providing services to taxonomists for standard genome sequencing and annotation.</title>
        <authorList>
            <consortium name="The Broad Institute Genomics Platform"/>
            <consortium name="The Broad Institute Genome Sequencing Center for Infectious Disease"/>
            <person name="Wu L."/>
            <person name="Ma J."/>
        </authorList>
    </citation>
    <scope>NUCLEOTIDE SEQUENCE [LARGE SCALE GENOMIC DNA]</scope>
    <source>
        <strain evidence="3">CGMCC 4.1621</strain>
    </source>
</reference>
<keyword evidence="3" id="KW-1185">Reference proteome</keyword>
<feature type="transmembrane region" description="Helical" evidence="1">
    <location>
        <begin position="38"/>
        <end position="58"/>
    </location>
</feature>
<evidence type="ECO:0000256" key="1">
    <source>
        <dbReference type="SAM" id="Phobius"/>
    </source>
</evidence>
<evidence type="ECO:0000313" key="3">
    <source>
        <dbReference type="Proteomes" id="UP001596410"/>
    </source>
</evidence>
<dbReference type="SUPFAM" id="SSF81442">
    <property type="entry name" value="Cytochrome c oxidase subunit I-like"/>
    <property type="match status" value="1"/>
</dbReference>
<accession>A0ABW2ETF8</accession>
<comment type="caution">
    <text evidence="2">The sequence shown here is derived from an EMBL/GenBank/DDBJ whole genome shotgun (WGS) entry which is preliminary data.</text>
</comment>